<dbReference type="EMBL" id="CP136584">
    <property type="protein sequence ID" value="WOE64853.1"/>
    <property type="molecule type" value="Genomic_DNA"/>
</dbReference>
<name>A0ABZ0F648_9GAMM</name>
<proteinExistence type="predicted"/>
<gene>
    <name evidence="1" type="ORF">RY972_12250</name>
</gene>
<dbReference type="RefSeq" id="WP_139412017.1">
    <property type="nucleotide sequence ID" value="NZ_CP136584.1"/>
</dbReference>
<evidence type="ECO:0000313" key="1">
    <source>
        <dbReference type="EMBL" id="WOE64853.1"/>
    </source>
</evidence>
<keyword evidence="2" id="KW-1185">Reference proteome</keyword>
<reference evidence="1 2" key="1">
    <citation type="submission" date="2023-10" db="EMBL/GenBank/DDBJ databases">
        <title>Genome analysis of psychrotrophic aerobic bacterium Aeromonas allosaccharophila BIM B-1809 isolated from infected fish.</title>
        <authorList>
            <person name="Leanovich S.I."/>
            <person name="Sidarenka A.V."/>
            <person name="Akhremchuk A.E."/>
            <person name="Sikolenko M.A."/>
            <person name="Valentovich L.N."/>
        </authorList>
    </citation>
    <scope>NUCLEOTIDE SEQUENCE [LARGE SCALE GENOMIC DNA]</scope>
    <source>
        <strain evidence="1 2">BIM B-1809</strain>
    </source>
</reference>
<sequence>MIFPRPNNFPYKDVFYSDGEIALIKGQYKDSDCESIGMRWMVGESELGYPSTFGNPMWMVVPDKLASYILEGIFRELEKQREFIIDFQEFMDALELTRTYR</sequence>
<accession>A0ABZ0F648</accession>
<organism evidence="1 2">
    <name type="scientific">Aeromonas allosaccharophila</name>
    <dbReference type="NCBI Taxonomy" id="656"/>
    <lineage>
        <taxon>Bacteria</taxon>
        <taxon>Pseudomonadati</taxon>
        <taxon>Pseudomonadota</taxon>
        <taxon>Gammaproteobacteria</taxon>
        <taxon>Aeromonadales</taxon>
        <taxon>Aeromonadaceae</taxon>
        <taxon>Aeromonas</taxon>
    </lineage>
</organism>
<protein>
    <submittedName>
        <fullName evidence="1">Uncharacterized protein</fullName>
    </submittedName>
</protein>
<dbReference type="Proteomes" id="UP001302667">
    <property type="component" value="Chromosome"/>
</dbReference>
<evidence type="ECO:0000313" key="2">
    <source>
        <dbReference type="Proteomes" id="UP001302667"/>
    </source>
</evidence>